<dbReference type="Gene3D" id="3.40.50.300">
    <property type="entry name" value="P-loop containing nucleotide triphosphate hydrolases"/>
    <property type="match status" value="1"/>
</dbReference>
<evidence type="ECO:0008006" key="4">
    <source>
        <dbReference type="Google" id="ProtNLM"/>
    </source>
</evidence>
<name>A0A975L9E0_9ACTN</name>
<feature type="region of interest" description="Disordered" evidence="1">
    <location>
        <begin position="1"/>
        <end position="30"/>
    </location>
</feature>
<reference evidence="2" key="1">
    <citation type="submission" date="2021-05" db="EMBL/GenBank/DDBJ databases">
        <authorList>
            <person name="Kaiqin L."/>
            <person name="Jian G."/>
        </authorList>
    </citation>
    <scope>NUCLEOTIDE SEQUENCE</scope>
    <source>
        <strain evidence="2">HDS5</strain>
    </source>
</reference>
<feature type="compositionally biased region" description="Basic and acidic residues" evidence="1">
    <location>
        <begin position="1"/>
        <end position="14"/>
    </location>
</feature>
<dbReference type="GO" id="GO:0051782">
    <property type="term" value="P:negative regulation of cell division"/>
    <property type="evidence" value="ECO:0007669"/>
    <property type="project" value="TreeGrafter"/>
</dbReference>
<protein>
    <recommendedName>
        <fullName evidence="4">MinD/ParA family protein</fullName>
    </recommendedName>
</protein>
<dbReference type="EMBL" id="CP074402">
    <property type="protein sequence ID" value="QVJ01063.1"/>
    <property type="molecule type" value="Genomic_DNA"/>
</dbReference>
<dbReference type="SUPFAM" id="SSF52540">
    <property type="entry name" value="P-loop containing nucleoside triphosphate hydrolases"/>
    <property type="match status" value="1"/>
</dbReference>
<dbReference type="GO" id="GO:0016887">
    <property type="term" value="F:ATP hydrolysis activity"/>
    <property type="evidence" value="ECO:0007669"/>
    <property type="project" value="TreeGrafter"/>
</dbReference>
<gene>
    <name evidence="2" type="ORF">KGD82_22800</name>
</gene>
<dbReference type="InterPro" id="IPR027417">
    <property type="entry name" value="P-loop_NTPase"/>
</dbReference>
<sequence length="303" mass="31771">MPSQRTDPEPARSEEEPDSGSHSGGTRGWRRLAKVVTGGATPVRSDLPSSDIERLRAPLAEPRSLVVLGCTGGAGQTVTALMIGHTLAAHRDDRVVAVDVNPGPNGLSRRVGAQAPETLTALLANADAVDEYEHMRAYAGRAGTGLEVVQTLDDPYVQTLDDRDYGQLTGLLGGFYGVTLLDPAATGVARALPVTDGLVLVAPASADAERAVSMTFEWLDGNGYATLRANSILVVNGVSKRSLQDVDAAERVARGRCRAIVRIPWDDHLGSSYTKIDVGALRPATKRAHGALGGVLVNTLAPA</sequence>
<keyword evidence="3" id="KW-1185">Reference proteome</keyword>
<evidence type="ECO:0000256" key="1">
    <source>
        <dbReference type="SAM" id="MobiDB-lite"/>
    </source>
</evidence>
<dbReference type="KEGG" id="nec:KGD82_22800"/>
<dbReference type="PANTHER" id="PTHR43384:SF14">
    <property type="entry name" value="ESX-1 SECRETION-ASSOCIATED PROTEIN ESPI"/>
    <property type="match status" value="1"/>
</dbReference>
<proteinExistence type="predicted"/>
<evidence type="ECO:0000313" key="2">
    <source>
        <dbReference type="EMBL" id="QVJ01063.1"/>
    </source>
</evidence>
<dbReference type="GO" id="GO:0005524">
    <property type="term" value="F:ATP binding"/>
    <property type="evidence" value="ECO:0007669"/>
    <property type="project" value="TreeGrafter"/>
</dbReference>
<dbReference type="GO" id="GO:0009898">
    <property type="term" value="C:cytoplasmic side of plasma membrane"/>
    <property type="evidence" value="ECO:0007669"/>
    <property type="project" value="TreeGrafter"/>
</dbReference>
<organism evidence="2 3">
    <name type="scientific">Nocardiopsis eucommiae</name>
    <dbReference type="NCBI Taxonomy" id="2831970"/>
    <lineage>
        <taxon>Bacteria</taxon>
        <taxon>Bacillati</taxon>
        <taxon>Actinomycetota</taxon>
        <taxon>Actinomycetes</taxon>
        <taxon>Streptosporangiales</taxon>
        <taxon>Nocardiopsidaceae</taxon>
        <taxon>Nocardiopsis</taxon>
    </lineage>
</organism>
<dbReference type="AlphaFoldDB" id="A0A975L9E0"/>
<dbReference type="GO" id="GO:0005829">
    <property type="term" value="C:cytosol"/>
    <property type="evidence" value="ECO:0007669"/>
    <property type="project" value="TreeGrafter"/>
</dbReference>
<dbReference type="InterPro" id="IPR050625">
    <property type="entry name" value="ParA/MinD_ATPase"/>
</dbReference>
<dbReference type="PANTHER" id="PTHR43384">
    <property type="entry name" value="SEPTUM SITE-DETERMINING PROTEIN MIND HOMOLOG, CHLOROPLASTIC-RELATED"/>
    <property type="match status" value="1"/>
</dbReference>
<accession>A0A975L9E0</accession>
<dbReference type="Proteomes" id="UP000682416">
    <property type="component" value="Chromosome"/>
</dbReference>
<evidence type="ECO:0000313" key="3">
    <source>
        <dbReference type="Proteomes" id="UP000682416"/>
    </source>
</evidence>